<dbReference type="AlphaFoldDB" id="A0A194WSE5"/>
<dbReference type="InParanoid" id="A0A194WSE5"/>
<proteinExistence type="predicted"/>
<organism evidence="1 2">
    <name type="scientific">Mollisia scopiformis</name>
    <name type="common">Conifer needle endophyte fungus</name>
    <name type="synonym">Phialocephala scopiformis</name>
    <dbReference type="NCBI Taxonomy" id="149040"/>
    <lineage>
        <taxon>Eukaryota</taxon>
        <taxon>Fungi</taxon>
        <taxon>Dikarya</taxon>
        <taxon>Ascomycota</taxon>
        <taxon>Pezizomycotina</taxon>
        <taxon>Leotiomycetes</taxon>
        <taxon>Helotiales</taxon>
        <taxon>Mollisiaceae</taxon>
        <taxon>Mollisia</taxon>
    </lineage>
</organism>
<evidence type="ECO:0000313" key="2">
    <source>
        <dbReference type="Proteomes" id="UP000070700"/>
    </source>
</evidence>
<dbReference type="GeneID" id="28830245"/>
<dbReference type="KEGG" id="psco:LY89DRAFT_739868"/>
<accession>A0A194WSE5</accession>
<evidence type="ECO:0008006" key="3">
    <source>
        <dbReference type="Google" id="ProtNLM"/>
    </source>
</evidence>
<dbReference type="Proteomes" id="UP000070700">
    <property type="component" value="Unassembled WGS sequence"/>
</dbReference>
<sequence>MTEEKDTNVFTPRPPIVEQKSLLLKKLPAEMLSQICDHLGPAGQRLLGATCLTLYQVFKQKYKTDESYIRFEYTNWEGILIVSGRDMLGFTWSAAYEKIMVDWMSPKDSAARSIRDRREFCRTMRRQLEWFDENDIQAHSWRKGKVIIES</sequence>
<dbReference type="OrthoDB" id="3644718at2759"/>
<name>A0A194WSE5_MOLSC</name>
<protein>
    <recommendedName>
        <fullName evidence="3">F-box domain-containing protein</fullName>
    </recommendedName>
</protein>
<dbReference type="RefSeq" id="XP_018065241.1">
    <property type="nucleotide sequence ID" value="XM_018220519.1"/>
</dbReference>
<dbReference type="EMBL" id="KQ947428">
    <property type="protein sequence ID" value="KUJ10886.1"/>
    <property type="molecule type" value="Genomic_DNA"/>
</dbReference>
<evidence type="ECO:0000313" key="1">
    <source>
        <dbReference type="EMBL" id="KUJ10886.1"/>
    </source>
</evidence>
<reference evidence="1 2" key="1">
    <citation type="submission" date="2015-10" db="EMBL/GenBank/DDBJ databases">
        <title>Full genome of DAOMC 229536 Phialocephala scopiformis, a fungal endophyte of spruce producing the potent anti-insectan compound rugulosin.</title>
        <authorList>
            <consortium name="DOE Joint Genome Institute"/>
            <person name="Walker A.K."/>
            <person name="Frasz S.L."/>
            <person name="Seifert K.A."/>
            <person name="Miller J.D."/>
            <person name="Mondo S.J."/>
            <person name="Labutti K."/>
            <person name="Lipzen A."/>
            <person name="Dockter R."/>
            <person name="Kennedy M."/>
            <person name="Grigoriev I.V."/>
            <person name="Spatafora J.W."/>
        </authorList>
    </citation>
    <scope>NUCLEOTIDE SEQUENCE [LARGE SCALE GENOMIC DNA]</scope>
    <source>
        <strain evidence="1 2">CBS 120377</strain>
    </source>
</reference>
<keyword evidence="2" id="KW-1185">Reference proteome</keyword>
<gene>
    <name evidence="1" type="ORF">LY89DRAFT_739868</name>
</gene>